<organism evidence="2 3">
    <name type="scientific">candidate division GN15 bacterium</name>
    <dbReference type="NCBI Taxonomy" id="2072418"/>
    <lineage>
        <taxon>Bacteria</taxon>
        <taxon>candidate division GN15</taxon>
    </lineage>
</organism>
<dbReference type="Gene3D" id="3.40.50.1820">
    <property type="entry name" value="alpha/beta hydrolase"/>
    <property type="match status" value="1"/>
</dbReference>
<dbReference type="PANTHER" id="PTHR48098:SF1">
    <property type="entry name" value="DIACYLGLYCEROL ACYLTRANSFERASE_MYCOLYLTRANSFERASE AG85A"/>
    <property type="match status" value="1"/>
</dbReference>
<sequence>MRYSKYVIIAGAFLTLLSAGCSDRGTNVPTLSGRSSWTVWPDFNHVFVPAPVNATDTLNPSQLLMQIRNPACLLEMAAYIPHPDYVPIPEEYRNKPLPLLVLLAPQDADKWFYFDHGLAEIAYDLISKGTIRPMIIVTVGNEKVFGGTFYGNSDPAGHMDDIMGDLLVNKLVDSLRFVASWADVSSDPQEHGIGGVGMGAYGAYRAALKHPGIYKSISAADGPLDFDGSTSNGGLIQLIPQVFAEQGLRTDTTWDYVANHFDTMRTLRLSRMFVGGSLAFSPHDTQMTVSVTIAANQRRLYILSRQQWADSATLVSGLLMGQDIGGPIGSADVHWGFHMPFNADGSVNAATWSRWMSNNLDSLMVQAGPSALQGVSMWFATSPQAEYGYHDMTESWISTLRTAGHSPTVLEYSGTPGHPATGSAYTYNLIREMLVFHSSAFGN</sequence>
<accession>A0A855X519</accession>
<evidence type="ECO:0000313" key="2">
    <source>
        <dbReference type="EMBL" id="PWB70563.1"/>
    </source>
</evidence>
<dbReference type="Proteomes" id="UP000250918">
    <property type="component" value="Unassembled WGS sequence"/>
</dbReference>
<evidence type="ECO:0000313" key="3">
    <source>
        <dbReference type="Proteomes" id="UP000250918"/>
    </source>
</evidence>
<comment type="caution">
    <text evidence="2">The sequence shown here is derived from an EMBL/GenBank/DDBJ whole genome shotgun (WGS) entry which is preliminary data.</text>
</comment>
<dbReference type="EMBL" id="PQAP01000141">
    <property type="protein sequence ID" value="PWB70563.1"/>
    <property type="molecule type" value="Genomic_DNA"/>
</dbReference>
<reference evidence="2 3" key="1">
    <citation type="journal article" date="2018" name="ISME J.">
        <title>A methanotrophic archaeon couples anaerobic oxidation of methane to Fe(III) reduction.</title>
        <authorList>
            <person name="Cai C."/>
            <person name="Leu A.O."/>
            <person name="Xie G.J."/>
            <person name="Guo J."/>
            <person name="Feng Y."/>
            <person name="Zhao J.X."/>
            <person name="Tyson G.W."/>
            <person name="Yuan Z."/>
            <person name="Hu S."/>
        </authorList>
    </citation>
    <scope>NUCLEOTIDE SEQUENCE [LARGE SCALE GENOMIC DNA]</scope>
    <source>
        <strain evidence="2">FeB_12</strain>
    </source>
</reference>
<evidence type="ECO:0008006" key="4">
    <source>
        <dbReference type="Google" id="ProtNLM"/>
    </source>
</evidence>
<dbReference type="InterPro" id="IPR029058">
    <property type="entry name" value="AB_hydrolase_fold"/>
</dbReference>
<gene>
    <name evidence="2" type="ORF">C3F09_08935</name>
</gene>
<dbReference type="InterPro" id="IPR000801">
    <property type="entry name" value="Esterase-like"/>
</dbReference>
<protein>
    <recommendedName>
        <fullName evidence="4">Esterase</fullName>
    </recommendedName>
</protein>
<dbReference type="PANTHER" id="PTHR48098">
    <property type="entry name" value="ENTEROCHELIN ESTERASE-RELATED"/>
    <property type="match status" value="1"/>
</dbReference>
<feature type="chain" id="PRO_5032611253" description="Esterase" evidence="1">
    <location>
        <begin position="22"/>
        <end position="443"/>
    </location>
</feature>
<dbReference type="PROSITE" id="PS51257">
    <property type="entry name" value="PROKAR_LIPOPROTEIN"/>
    <property type="match status" value="1"/>
</dbReference>
<dbReference type="GO" id="GO:0016747">
    <property type="term" value="F:acyltransferase activity, transferring groups other than amino-acyl groups"/>
    <property type="evidence" value="ECO:0007669"/>
    <property type="project" value="TreeGrafter"/>
</dbReference>
<dbReference type="AlphaFoldDB" id="A0A855X519"/>
<name>A0A855X519_9BACT</name>
<keyword evidence="1" id="KW-0732">Signal</keyword>
<dbReference type="SUPFAM" id="SSF53474">
    <property type="entry name" value="alpha/beta-Hydrolases"/>
    <property type="match status" value="1"/>
</dbReference>
<dbReference type="InterPro" id="IPR050583">
    <property type="entry name" value="Mycobacterial_A85_antigen"/>
</dbReference>
<feature type="signal peptide" evidence="1">
    <location>
        <begin position="1"/>
        <end position="21"/>
    </location>
</feature>
<proteinExistence type="predicted"/>
<dbReference type="Pfam" id="PF00756">
    <property type="entry name" value="Esterase"/>
    <property type="match status" value="1"/>
</dbReference>
<evidence type="ECO:0000256" key="1">
    <source>
        <dbReference type="SAM" id="SignalP"/>
    </source>
</evidence>